<evidence type="ECO:0000313" key="1">
    <source>
        <dbReference type="EMBL" id="KAJ4476808.1"/>
    </source>
</evidence>
<comment type="caution">
    <text evidence="1">The sequence shown here is derived from an EMBL/GenBank/DDBJ whole genome shotgun (WGS) entry which is preliminary data.</text>
</comment>
<evidence type="ECO:0000313" key="2">
    <source>
        <dbReference type="Proteomes" id="UP001150217"/>
    </source>
</evidence>
<protein>
    <submittedName>
        <fullName evidence="1">Uncharacterized protein</fullName>
    </submittedName>
</protein>
<gene>
    <name evidence="1" type="ORF">C8R41DRAFT_869645</name>
</gene>
<name>A0ABQ8VAL3_9AGAR</name>
<reference evidence="1" key="1">
    <citation type="submission" date="2022-08" db="EMBL/GenBank/DDBJ databases">
        <title>A Global Phylogenomic Analysis of the Shiitake Genus Lentinula.</title>
        <authorList>
            <consortium name="DOE Joint Genome Institute"/>
            <person name="Sierra-Patev S."/>
            <person name="Min B."/>
            <person name="Naranjo-Ortiz M."/>
            <person name="Looney B."/>
            <person name="Konkel Z."/>
            <person name="Slot J.C."/>
            <person name="Sakamoto Y."/>
            <person name="Steenwyk J.L."/>
            <person name="Rokas A."/>
            <person name="Carro J."/>
            <person name="Camarero S."/>
            <person name="Ferreira P."/>
            <person name="Molpeceres G."/>
            <person name="Ruiz-Duenas F.J."/>
            <person name="Serrano A."/>
            <person name="Henrissat B."/>
            <person name="Drula E."/>
            <person name="Hughes K.W."/>
            <person name="Mata J.L."/>
            <person name="Ishikawa N.K."/>
            <person name="Vargas-Isla R."/>
            <person name="Ushijima S."/>
            <person name="Smith C.A."/>
            <person name="Ahrendt S."/>
            <person name="Andreopoulos W."/>
            <person name="He G."/>
            <person name="Labutti K."/>
            <person name="Lipzen A."/>
            <person name="Ng V."/>
            <person name="Riley R."/>
            <person name="Sandor L."/>
            <person name="Barry K."/>
            <person name="Martinez A.T."/>
            <person name="Xiao Y."/>
            <person name="Gibbons J.G."/>
            <person name="Terashima K."/>
            <person name="Grigoriev I.V."/>
            <person name="Hibbett D.S."/>
        </authorList>
    </citation>
    <scope>NUCLEOTIDE SEQUENCE</scope>
    <source>
        <strain evidence="1">RHP3577 ss4</strain>
    </source>
</reference>
<dbReference type="Proteomes" id="UP001150217">
    <property type="component" value="Unassembled WGS sequence"/>
</dbReference>
<organism evidence="1 2">
    <name type="scientific">Lentinula lateritia</name>
    <dbReference type="NCBI Taxonomy" id="40482"/>
    <lineage>
        <taxon>Eukaryota</taxon>
        <taxon>Fungi</taxon>
        <taxon>Dikarya</taxon>
        <taxon>Basidiomycota</taxon>
        <taxon>Agaricomycotina</taxon>
        <taxon>Agaricomycetes</taxon>
        <taxon>Agaricomycetidae</taxon>
        <taxon>Agaricales</taxon>
        <taxon>Marasmiineae</taxon>
        <taxon>Omphalotaceae</taxon>
        <taxon>Lentinula</taxon>
    </lineage>
</organism>
<keyword evidence="2" id="KW-1185">Reference proteome</keyword>
<sequence>MHGSRGPGSEATSFFGNIGSVESVVTEFNDNLFVEPEIENDIEIELEEEAVWKEEELRMPESVLEVSRLERVSMTAGLVAPLEDCVGQCDMRSHRSWGEVKLLKEKKTAVLSEVGQPMLEKEARTFYKIVMQSWNEKNSWREITNGTRHVYQSVLNLNVHGGFGGDDDGRTGRKKHVQELHWVHNPLVTSFVQGGGQRLPGCAANSSRDIPNIPHKGSTTLVYAIELSATAIPGSTLSVKCLSVHLDQLTTRENHHQLEYKFLIFASRRFVEIRECRWGWNRDCDGDCGVDCDCEKGDGITSRNKDNGQGRRVCLGRSSGVNEIVILSRAGYEPEEEDESSNEFEAEGSSRFRWLGRGSKSEVGVAPVNRIFFKISHVHRKVADGAPADCALENPITKSIQLAGREGTSFMPV</sequence>
<accession>A0ABQ8VAL3</accession>
<dbReference type="EMBL" id="JANVFT010000069">
    <property type="protein sequence ID" value="KAJ4476808.1"/>
    <property type="molecule type" value="Genomic_DNA"/>
</dbReference>
<proteinExistence type="predicted"/>